<protein>
    <recommendedName>
        <fullName evidence="7">HYDIN/VesB/CFA65-like Ig-like domain-containing protein</fullName>
    </recommendedName>
</protein>
<keyword evidence="4" id="KW-0969">Cilium</keyword>
<feature type="domain" description="HYDIN/VesB/CFA65-like Ig-like" evidence="7">
    <location>
        <begin position="437"/>
        <end position="537"/>
    </location>
</feature>
<keyword evidence="9" id="KW-1185">Reference proteome</keyword>
<dbReference type="Proteomes" id="UP000694405">
    <property type="component" value="Unassembled WGS sequence"/>
</dbReference>
<evidence type="ECO:0000256" key="6">
    <source>
        <dbReference type="SAM" id="MobiDB-lite"/>
    </source>
</evidence>
<reference evidence="8" key="3">
    <citation type="submission" date="2025-09" db="UniProtKB">
        <authorList>
            <consortium name="Ensembl"/>
        </authorList>
    </citation>
    <scope>IDENTIFICATION</scope>
</reference>
<comment type="subcellular location">
    <subcellularLocation>
        <location evidence="1">Cell projection</location>
        <location evidence="1">Cilium</location>
    </subcellularLocation>
    <subcellularLocation>
        <location evidence="2">Cytoplasm</location>
    </subcellularLocation>
</comment>
<evidence type="ECO:0000259" key="7">
    <source>
        <dbReference type="Pfam" id="PF22544"/>
    </source>
</evidence>
<sequence length="708" mass="79060">MASGKTPRPMRSSRRADGFQSRVVASRNPKLVREAEESLSSKQRLARPREMRRPRTAQLRDMGEVCHQKFSAVDRDQRSFQPFPSEVVFENYIPHQFYIASLALRNKDRVPRLLNVILGNSPYFELISPSDEDYKVAPGMSSTYRILFRPDENKDYFEELIIITEREKFFVPIRAIGARASLDFPEQLNFSECPVRFSTQKTLLVRNVGKREACYSITTLSPFSVDPSIGTLGVGEAMQVTVEFHPPKTGVYTSPMIVHYDTGEDVHKSLCGTAVNADIRLDKSSLTVEKTSLTLSKQSSLVIHNQSGITAHFQWKRFVDEEEEERQKLRLQRQEEDKLVDVPKEHGVVPPLREHPSLPICTSQSQGKEVQGDSTPFCSDIFTIVPMEGDILPNSSLEINVIFKPKEARVYQEAAYCDISGCETRLPLCISGEGVGPQVELSCDQLSVGKVFVGSSHSYGVLLLNRGVTEAPFSVVYPERALDSCFTFAPREGMLLPLEHQVIRISFNASVLGQFTEEFQLSVKGSPEPLTLTVSGCVIGPAFHFDVSCLRFGEVSFGFPRTLCCRLTNTSPVPFNFNLRIPGDGLGAPSVTSFAQVSERTGLWWRKRGRGANKPAEFTIRPFRGSVCSKGHLDIQVTLCSNTVKRYKLALVVDVDGVGREVLSLPVRARYQRFSCSPSSIPVHLSQASGAALHRGVWLQLQMRSIAQ</sequence>
<dbReference type="AlphaFoldDB" id="A0A8C6NFB7"/>
<accession>A0A8V5GIL2</accession>
<reference evidence="8" key="2">
    <citation type="submission" date="2025-08" db="UniProtKB">
        <authorList>
            <consortium name="Ensembl"/>
        </authorList>
    </citation>
    <scope>IDENTIFICATION</scope>
</reference>
<evidence type="ECO:0000313" key="9">
    <source>
        <dbReference type="Proteomes" id="UP000694405"/>
    </source>
</evidence>
<dbReference type="Pfam" id="PF22544">
    <property type="entry name" value="HYDIN_VesB_CFA65-like_Ig"/>
    <property type="match status" value="2"/>
</dbReference>
<evidence type="ECO:0000256" key="5">
    <source>
        <dbReference type="ARBA" id="ARBA00023273"/>
    </source>
</evidence>
<dbReference type="PANTHER" id="PTHR23053">
    <property type="entry name" value="DLEC1 DELETED IN LUNG AND ESOPHAGEAL CANCER 1"/>
    <property type="match status" value="1"/>
</dbReference>
<keyword evidence="5" id="KW-0966">Cell projection</keyword>
<proteinExistence type="predicted"/>
<organism evidence="8 9">
    <name type="scientific">Melopsittacus undulatus</name>
    <name type="common">Budgerigar</name>
    <name type="synonym">Psittacus undulatus</name>
    <dbReference type="NCBI Taxonomy" id="13146"/>
    <lineage>
        <taxon>Eukaryota</taxon>
        <taxon>Metazoa</taxon>
        <taxon>Chordata</taxon>
        <taxon>Craniata</taxon>
        <taxon>Vertebrata</taxon>
        <taxon>Euteleostomi</taxon>
        <taxon>Archelosauria</taxon>
        <taxon>Archosauria</taxon>
        <taxon>Dinosauria</taxon>
        <taxon>Saurischia</taxon>
        <taxon>Theropoda</taxon>
        <taxon>Coelurosauria</taxon>
        <taxon>Aves</taxon>
        <taxon>Neognathae</taxon>
        <taxon>Neoaves</taxon>
        <taxon>Telluraves</taxon>
        <taxon>Australaves</taxon>
        <taxon>Psittaciformes</taxon>
        <taxon>Psittaculidae</taxon>
        <taxon>Melopsittacus</taxon>
    </lineage>
</organism>
<accession>A0A8C6NFB7</accession>
<name>A0A8C6NFB7_MELUD</name>
<dbReference type="GO" id="GO:1904158">
    <property type="term" value="P:axonemal central apparatus assembly"/>
    <property type="evidence" value="ECO:0007669"/>
    <property type="project" value="TreeGrafter"/>
</dbReference>
<evidence type="ECO:0000313" key="8">
    <source>
        <dbReference type="Ensembl" id="ENSMUNP00000019606.2"/>
    </source>
</evidence>
<dbReference type="InterPro" id="IPR033305">
    <property type="entry name" value="Hydin-like"/>
</dbReference>
<feature type="region of interest" description="Disordered" evidence="6">
    <location>
        <begin position="1"/>
        <end position="54"/>
    </location>
</feature>
<dbReference type="GO" id="GO:0005930">
    <property type="term" value="C:axoneme"/>
    <property type="evidence" value="ECO:0007669"/>
    <property type="project" value="TreeGrafter"/>
</dbReference>
<dbReference type="Ensembl" id="ENSMUNT00000022485.2">
    <property type="protein sequence ID" value="ENSMUNP00000019606.2"/>
    <property type="gene ID" value="ENSMUNG00000014994.2"/>
</dbReference>
<evidence type="ECO:0000256" key="2">
    <source>
        <dbReference type="ARBA" id="ARBA00004496"/>
    </source>
</evidence>
<dbReference type="PANTHER" id="PTHR23053:SF0">
    <property type="entry name" value="HYDROCEPHALUS-INDUCING PROTEIN HOMOLOG"/>
    <property type="match status" value="1"/>
</dbReference>
<dbReference type="Gene3D" id="2.60.40.10">
    <property type="entry name" value="Immunoglobulins"/>
    <property type="match status" value="4"/>
</dbReference>
<dbReference type="GO" id="GO:0003341">
    <property type="term" value="P:cilium movement"/>
    <property type="evidence" value="ECO:0007669"/>
    <property type="project" value="TreeGrafter"/>
</dbReference>
<feature type="domain" description="HYDIN/VesB/CFA65-like Ig-like" evidence="7">
    <location>
        <begin position="181"/>
        <end position="272"/>
    </location>
</feature>
<evidence type="ECO:0000256" key="3">
    <source>
        <dbReference type="ARBA" id="ARBA00022490"/>
    </source>
</evidence>
<evidence type="ECO:0000256" key="1">
    <source>
        <dbReference type="ARBA" id="ARBA00004138"/>
    </source>
</evidence>
<reference evidence="8" key="1">
    <citation type="submission" date="2020-03" db="EMBL/GenBank/DDBJ databases">
        <title>Melopsittacus undulatus (budgerigar) genome, bMelUnd1, maternal haplotype with Z.</title>
        <authorList>
            <person name="Gedman G."/>
            <person name="Mountcastle J."/>
            <person name="Haase B."/>
            <person name="Formenti G."/>
            <person name="Wright T."/>
            <person name="Apodaca J."/>
            <person name="Pelan S."/>
            <person name="Chow W."/>
            <person name="Rhie A."/>
            <person name="Howe K."/>
            <person name="Fedrigo O."/>
            <person name="Jarvis E.D."/>
        </authorList>
    </citation>
    <scope>NUCLEOTIDE SEQUENCE [LARGE SCALE GENOMIC DNA]</scope>
</reference>
<dbReference type="InterPro" id="IPR053879">
    <property type="entry name" value="HYDIN_VesB_CFA65-like_Ig"/>
</dbReference>
<keyword evidence="3" id="KW-0963">Cytoplasm</keyword>
<dbReference type="InterPro" id="IPR013783">
    <property type="entry name" value="Ig-like_fold"/>
</dbReference>
<evidence type="ECO:0000256" key="4">
    <source>
        <dbReference type="ARBA" id="ARBA00023069"/>
    </source>
</evidence>